<dbReference type="InterPro" id="IPR025156">
    <property type="entry name" value="RNase_M5_C"/>
</dbReference>
<dbReference type="PANTHER" id="PTHR39156:SF1">
    <property type="entry name" value="RIBONUCLEASE M5"/>
    <property type="match status" value="1"/>
</dbReference>
<protein>
    <recommendedName>
        <fullName evidence="1 2">Ribonuclease M5</fullName>
        <ecNumber evidence="1 2">3.1.26.8</ecNumber>
    </recommendedName>
    <alternativeName>
        <fullName evidence="1">RNase M5</fullName>
    </alternativeName>
    <alternativeName>
        <fullName evidence="1">Ribosomal RNA terminal maturase M5</fullName>
    </alternativeName>
</protein>
<dbReference type="PANTHER" id="PTHR39156">
    <property type="entry name" value="RIBONUCLEASE M5"/>
    <property type="match status" value="1"/>
</dbReference>
<comment type="similarity">
    <text evidence="1">Belongs to the ribonuclease M5 family.</text>
</comment>
<dbReference type="Gene3D" id="3.40.1360.10">
    <property type="match status" value="1"/>
</dbReference>
<keyword evidence="1" id="KW-0963">Cytoplasm</keyword>
<dbReference type="InterPro" id="IPR006171">
    <property type="entry name" value="TOPRIM_dom"/>
</dbReference>
<dbReference type="AlphaFoldDB" id="A0A353UBK2"/>
<keyword evidence="1" id="KW-0699">rRNA-binding</keyword>
<evidence type="ECO:0000313" key="4">
    <source>
        <dbReference type="Proteomes" id="UP000325393"/>
    </source>
</evidence>
<comment type="catalytic activity">
    <reaction evidence="1">
        <text>Endonucleolytic cleavage of RNA, removing 21 and 42 nucleotides, respectively, from the 5'- and 3'-termini of a 5S-rRNA precursor.</text>
        <dbReference type="EC" id="3.1.26.8"/>
    </reaction>
</comment>
<dbReference type="PROSITE" id="PS50880">
    <property type="entry name" value="TOPRIM"/>
    <property type="match status" value="1"/>
</dbReference>
<dbReference type="InterPro" id="IPR004466">
    <property type="entry name" value="RNase_M5"/>
</dbReference>
<dbReference type="EC" id="3.1.26.8" evidence="1 2"/>
<dbReference type="Proteomes" id="UP000325393">
    <property type="component" value="Chromosome"/>
</dbReference>
<accession>A0A353UBK2</accession>
<dbReference type="RefSeq" id="WP_056970806.1">
    <property type="nucleotide sequence ID" value="NZ_CALFMW010000097.1"/>
</dbReference>
<proteinExistence type="inferred from homology"/>
<keyword evidence="1" id="KW-0694">RNA-binding</keyword>
<dbReference type="GO" id="GO:0019843">
    <property type="term" value="F:rRNA binding"/>
    <property type="evidence" value="ECO:0007669"/>
    <property type="project" value="UniProtKB-KW"/>
</dbReference>
<evidence type="ECO:0000313" key="3">
    <source>
        <dbReference type="EMBL" id="QFG50775.1"/>
    </source>
</evidence>
<evidence type="ECO:0000256" key="2">
    <source>
        <dbReference type="NCBIfam" id="TIGR00334"/>
    </source>
</evidence>
<keyword evidence="1" id="KW-0540">Nuclease</keyword>
<organism evidence="3 4">
    <name type="scientific">Lactobacillus acetotolerans</name>
    <dbReference type="NCBI Taxonomy" id="1600"/>
    <lineage>
        <taxon>Bacteria</taxon>
        <taxon>Bacillati</taxon>
        <taxon>Bacillota</taxon>
        <taxon>Bacilli</taxon>
        <taxon>Lactobacillales</taxon>
        <taxon>Lactobacillaceae</taxon>
        <taxon>Lactobacillus</taxon>
    </lineage>
</organism>
<evidence type="ECO:0000256" key="1">
    <source>
        <dbReference type="HAMAP-Rule" id="MF_01469"/>
    </source>
</evidence>
<sequence length="190" mass="21074">MALNKKKFNAVVVVEGKDDTIRLKQFFPGIETIETNGSAVSKEFLTELKKLSQKREIIIFTDPDFNGERIRRIVSKAIPAAKQAFITRKEGEPLKSGNSLGVEHASKEALVRALNDLHEVKSEKSDLTKRAYSELGLASGTGSRKLREQVGIALGVGYANSKQFYKRLHTFGISLAELQEAVKKVEAKNE</sequence>
<comment type="subcellular location">
    <subcellularLocation>
        <location evidence="1">Cytoplasm</location>
    </subcellularLocation>
</comment>
<dbReference type="EMBL" id="CP044496">
    <property type="protein sequence ID" value="QFG50775.1"/>
    <property type="molecule type" value="Genomic_DNA"/>
</dbReference>
<dbReference type="Pfam" id="PF13331">
    <property type="entry name" value="DUF4093"/>
    <property type="match status" value="1"/>
</dbReference>
<keyword evidence="1" id="KW-0698">rRNA processing</keyword>
<name>A0A353UBK2_9LACO</name>
<dbReference type="GO" id="GO:0006364">
    <property type="term" value="P:rRNA processing"/>
    <property type="evidence" value="ECO:0007669"/>
    <property type="project" value="UniProtKB-UniRule"/>
</dbReference>
<dbReference type="NCBIfam" id="TIGR00334">
    <property type="entry name" value="5S_RNA_mat_M5"/>
    <property type="match status" value="1"/>
</dbReference>
<dbReference type="InterPro" id="IPR034141">
    <property type="entry name" value="TOPRIM_RNase_M5-like"/>
</dbReference>
<dbReference type="GO" id="GO:0005737">
    <property type="term" value="C:cytoplasm"/>
    <property type="evidence" value="ECO:0007669"/>
    <property type="project" value="UniProtKB-SubCell"/>
</dbReference>
<gene>
    <name evidence="1 3" type="primary">rnmV</name>
    <name evidence="3" type="ORF">LA749_01490</name>
</gene>
<dbReference type="GO" id="GO:0043822">
    <property type="term" value="F:ribonuclease M5 activity"/>
    <property type="evidence" value="ECO:0007669"/>
    <property type="project" value="UniProtKB-UniRule"/>
</dbReference>
<dbReference type="HAMAP" id="MF_01469">
    <property type="entry name" value="RNase_M5"/>
    <property type="match status" value="1"/>
</dbReference>
<keyword evidence="1" id="KW-0255">Endonuclease</keyword>
<dbReference type="CDD" id="cd01027">
    <property type="entry name" value="TOPRIM_RNase_M5_like"/>
    <property type="match status" value="1"/>
</dbReference>
<keyword evidence="1 3" id="KW-0378">Hydrolase</keyword>
<reference evidence="3 4" key="1">
    <citation type="submission" date="2019-09" db="EMBL/GenBank/DDBJ databases">
        <title>Genome sequencing of Lactobacillus acetotolerans.</title>
        <authorList>
            <person name="Kim K."/>
        </authorList>
    </citation>
    <scope>NUCLEOTIDE SEQUENCE [LARGE SCALE GENOMIC DNA]</scope>
    <source>
        <strain evidence="3 4">LA749</strain>
    </source>
</reference>
<dbReference type="Pfam" id="PF01751">
    <property type="entry name" value="Toprim"/>
    <property type="match status" value="1"/>
</dbReference>
<dbReference type="SMART" id="SM00493">
    <property type="entry name" value="TOPRIM"/>
    <property type="match status" value="1"/>
</dbReference>
<keyword evidence="1" id="KW-0690">Ribosome biogenesis</keyword>
<dbReference type="SUPFAM" id="SSF110455">
    <property type="entry name" value="Toprim domain"/>
    <property type="match status" value="1"/>
</dbReference>
<comment type="function">
    <text evidence="1">Required for correct processing of both the 5' and 3' ends of 5S rRNA precursor. Cleaves both sides of a double-stranded region yielding mature 5S rRNA in one step.</text>
</comment>
<dbReference type="GeneID" id="78211647"/>